<dbReference type="Proteomes" id="UP000044938">
    <property type="component" value="Unassembled WGS sequence"/>
</dbReference>
<name>A0A655J3E0_MYCTX</name>
<evidence type="ECO:0000313" key="1">
    <source>
        <dbReference type="EMBL" id="COW38816.1"/>
    </source>
</evidence>
<protein>
    <submittedName>
        <fullName evidence="1">Uncharacterized protein</fullName>
    </submittedName>
</protein>
<proteinExistence type="predicted"/>
<dbReference type="EMBL" id="CSAJ01000331">
    <property type="protein sequence ID" value="COW38816.1"/>
    <property type="molecule type" value="Genomic_DNA"/>
</dbReference>
<gene>
    <name evidence="1" type="ORF">ERS007720_02530</name>
</gene>
<dbReference type="AlphaFoldDB" id="A0A655J3E0"/>
<organism evidence="1 2">
    <name type="scientific">Mycobacterium tuberculosis</name>
    <dbReference type="NCBI Taxonomy" id="1773"/>
    <lineage>
        <taxon>Bacteria</taxon>
        <taxon>Bacillati</taxon>
        <taxon>Actinomycetota</taxon>
        <taxon>Actinomycetes</taxon>
        <taxon>Mycobacteriales</taxon>
        <taxon>Mycobacteriaceae</taxon>
        <taxon>Mycobacterium</taxon>
        <taxon>Mycobacterium tuberculosis complex</taxon>
    </lineage>
</organism>
<accession>A0A655J3E0</accession>
<reference evidence="1 2" key="1">
    <citation type="submission" date="2015-03" db="EMBL/GenBank/DDBJ databases">
        <authorList>
            <consortium name="Pathogen Informatics"/>
        </authorList>
    </citation>
    <scope>NUCLEOTIDE SEQUENCE [LARGE SCALE GENOMIC DNA]</scope>
    <source>
        <strain evidence="1 2">M09401471</strain>
    </source>
</reference>
<sequence>MSCACSSRLSSSPVTAAAPPSAETVWLRIGYTLETIATSRCGLVSAIAIAARRPAPPPPITTMLCWAVIALVHAS</sequence>
<evidence type="ECO:0000313" key="2">
    <source>
        <dbReference type="Proteomes" id="UP000044938"/>
    </source>
</evidence>